<feature type="domain" description="DUF302" evidence="2">
    <location>
        <begin position="58"/>
        <end position="120"/>
    </location>
</feature>
<feature type="signal peptide" evidence="1">
    <location>
        <begin position="1"/>
        <end position="23"/>
    </location>
</feature>
<comment type="caution">
    <text evidence="3">The sequence shown here is derived from an EMBL/GenBank/DDBJ whole genome shotgun (WGS) entry which is preliminary data.</text>
</comment>
<dbReference type="CDD" id="cd14797">
    <property type="entry name" value="DUF302"/>
    <property type="match status" value="1"/>
</dbReference>
<dbReference type="EMBL" id="JBAKAR010000013">
    <property type="protein sequence ID" value="MEL0614275.1"/>
    <property type="molecule type" value="Genomic_DNA"/>
</dbReference>
<dbReference type="Gene3D" id="3.30.310.70">
    <property type="entry name" value="TT1751-like domain"/>
    <property type="match status" value="1"/>
</dbReference>
<dbReference type="Pfam" id="PF03625">
    <property type="entry name" value="DUF302"/>
    <property type="match status" value="1"/>
</dbReference>
<dbReference type="InterPro" id="IPR005180">
    <property type="entry name" value="DUF302"/>
</dbReference>
<evidence type="ECO:0000313" key="4">
    <source>
        <dbReference type="Proteomes" id="UP001379949"/>
    </source>
</evidence>
<keyword evidence="4" id="KW-1185">Reference proteome</keyword>
<dbReference type="PANTHER" id="PTHR38342">
    <property type="entry name" value="SLR5037 PROTEIN"/>
    <property type="match status" value="1"/>
</dbReference>
<reference evidence="3 4" key="1">
    <citation type="submission" date="2024-02" db="EMBL/GenBank/DDBJ databases">
        <title>Bacteria isolated from the canopy kelp, Nereocystis luetkeana.</title>
        <authorList>
            <person name="Pfister C.A."/>
            <person name="Younker I.T."/>
            <person name="Light S.H."/>
        </authorList>
    </citation>
    <scope>NUCLEOTIDE SEQUENCE [LARGE SCALE GENOMIC DNA]</scope>
    <source>
        <strain evidence="3 4">TI.4.07</strain>
    </source>
</reference>
<protein>
    <submittedName>
        <fullName evidence="3">DUF302 domain-containing protein</fullName>
    </submittedName>
</protein>
<dbReference type="SUPFAM" id="SSF103247">
    <property type="entry name" value="TT1751-like"/>
    <property type="match status" value="1"/>
</dbReference>
<accession>A0ABU9G6Z9</accession>
<evidence type="ECO:0000256" key="1">
    <source>
        <dbReference type="SAM" id="SignalP"/>
    </source>
</evidence>
<proteinExistence type="predicted"/>
<sequence length="153" mass="16520">MMKVIKVASLGVVALLSSFAANAADSLLRYESHYSVQETADRFASIAQSKGLNVFARIDHQQNAEGAGLSLRPTQVILFGNPKVGTPLMKCAQDVAIDLPQKALISEDANQKVWLSFNNPEYLKERHHIQGCDAVIEKISGVLNKLGSAATAK</sequence>
<evidence type="ECO:0000259" key="2">
    <source>
        <dbReference type="Pfam" id="PF03625"/>
    </source>
</evidence>
<dbReference type="InterPro" id="IPR035923">
    <property type="entry name" value="TT1751-like_sf"/>
</dbReference>
<keyword evidence="1" id="KW-0732">Signal</keyword>
<name>A0ABU9G6Z9_9GAMM</name>
<gene>
    <name evidence="3" type="ORF">V6242_14050</name>
</gene>
<dbReference type="Proteomes" id="UP001379949">
    <property type="component" value="Unassembled WGS sequence"/>
</dbReference>
<feature type="chain" id="PRO_5046748939" evidence="1">
    <location>
        <begin position="24"/>
        <end position="153"/>
    </location>
</feature>
<dbReference type="PANTHER" id="PTHR38342:SF2">
    <property type="entry name" value="INNER MEMBRANE OR EXPORTED"/>
    <property type="match status" value="1"/>
</dbReference>
<dbReference type="RefSeq" id="WP_341567817.1">
    <property type="nucleotide sequence ID" value="NZ_JBAKAR010000013.1"/>
</dbReference>
<evidence type="ECO:0000313" key="3">
    <source>
        <dbReference type="EMBL" id="MEL0614275.1"/>
    </source>
</evidence>
<organism evidence="3 4">
    <name type="scientific">Marinomonas arenicola</name>
    <dbReference type="NCBI Taxonomy" id="569601"/>
    <lineage>
        <taxon>Bacteria</taxon>
        <taxon>Pseudomonadati</taxon>
        <taxon>Pseudomonadota</taxon>
        <taxon>Gammaproteobacteria</taxon>
        <taxon>Oceanospirillales</taxon>
        <taxon>Oceanospirillaceae</taxon>
        <taxon>Marinomonas</taxon>
    </lineage>
</organism>